<feature type="domain" description="Glycosyltransferase family 28 N-terminal" evidence="1">
    <location>
        <begin position="7"/>
        <end position="71"/>
    </location>
</feature>
<dbReference type="EMBL" id="JAKJPO010000003">
    <property type="protein sequence ID" value="MCF7221620.1"/>
    <property type="molecule type" value="Genomic_DNA"/>
</dbReference>
<reference evidence="3 4" key="2">
    <citation type="submission" date="2022-01" db="EMBL/GenBank/DDBJ databases">
        <title>Lysobacter chinensis sp. nov., a bacterium isolated from cow dung compost.</title>
        <authorList>
            <person name="Liu Y."/>
        </authorList>
    </citation>
    <scope>NUCLEOTIDE SEQUENCE [LARGE SCALE GENOMIC DNA]</scope>
    <source>
        <strain evidence="3 4">TLK-CK17</strain>
    </source>
</reference>
<evidence type="ECO:0000259" key="2">
    <source>
        <dbReference type="Pfam" id="PF06722"/>
    </source>
</evidence>
<organism evidence="3 4">
    <name type="scientific">Marilutibacter chinensis</name>
    <dbReference type="NCBI Taxonomy" id="2912247"/>
    <lineage>
        <taxon>Bacteria</taxon>
        <taxon>Pseudomonadati</taxon>
        <taxon>Pseudomonadota</taxon>
        <taxon>Gammaproteobacteria</taxon>
        <taxon>Lysobacterales</taxon>
        <taxon>Lysobacteraceae</taxon>
        <taxon>Marilutibacter</taxon>
    </lineage>
</organism>
<dbReference type="PANTHER" id="PTHR48050">
    <property type="entry name" value="STEROL 3-BETA-GLUCOSYLTRANSFERASE"/>
    <property type="match status" value="1"/>
</dbReference>
<dbReference type="InterPro" id="IPR010610">
    <property type="entry name" value="EryCIII-like_C"/>
</dbReference>
<dbReference type="Proteomes" id="UP001430796">
    <property type="component" value="Unassembled WGS sequence"/>
</dbReference>
<name>A0ABS9HRR2_9GAMM</name>
<dbReference type="CDD" id="cd03784">
    <property type="entry name" value="GT1_Gtf-like"/>
    <property type="match status" value="1"/>
</dbReference>
<evidence type="ECO:0000259" key="1">
    <source>
        <dbReference type="Pfam" id="PF03033"/>
    </source>
</evidence>
<proteinExistence type="predicted"/>
<sequence length="439" mass="47750">MTVRKPIAIFTIGTQGDIRPCVALGRRLQDAGHPVRIATSDNFAGLVQDAGLEFFRLTSNFQALLEADRSIADRGLDTRAMARVFRETFAGWAKHWVDEGQQASEDAGLLIGVGNSTLLAKSLAEARGLPFVGAQLQPLTPSRILPPMVLAGSGRKLPPALNMGAYHLLRLLVWYVMRPAINDIVRPRLGLRRHPWYGPYFHDGGEANRVVYGFSRHVLPRPADWPESAQVAGYWFHDQPHWQPSDDLRRFLDAGPKPVYIGFGSMVTSEAVAFTDTVLEGLRRSGQRAVLATGWGGLDHAEGAHDDRSFFIRQAPHDWLFPRMSAAVHHGGAGTTAAAVRAGIPSVIVPFYGDQPFWARCLQRIGVAPAALDRRKLRAGDLAAALDATPQLRRAAAALGARVRAEDGAGAAVRCLQDWGLLRPSATAEAPVEPLRSTA</sequence>
<dbReference type="Pfam" id="PF03033">
    <property type="entry name" value="Glyco_transf_28"/>
    <property type="match status" value="1"/>
</dbReference>
<keyword evidence="4" id="KW-1185">Reference proteome</keyword>
<evidence type="ECO:0000313" key="3">
    <source>
        <dbReference type="EMBL" id="MCF7221620.1"/>
    </source>
</evidence>
<dbReference type="PANTHER" id="PTHR48050:SF13">
    <property type="entry name" value="STEROL 3-BETA-GLUCOSYLTRANSFERASE UGT80A2"/>
    <property type="match status" value="1"/>
</dbReference>
<dbReference type="SUPFAM" id="SSF53756">
    <property type="entry name" value="UDP-Glycosyltransferase/glycogen phosphorylase"/>
    <property type="match status" value="1"/>
</dbReference>
<gene>
    <name evidence="3" type="ORF">L3V18_07435</name>
</gene>
<protein>
    <submittedName>
        <fullName evidence="3">Glycosyltransferase</fullName>
    </submittedName>
</protein>
<dbReference type="InterPro" id="IPR050426">
    <property type="entry name" value="Glycosyltransferase_28"/>
</dbReference>
<feature type="domain" description="Erythromycin biosynthesis protein CIII-like C-terminal" evidence="2">
    <location>
        <begin position="316"/>
        <end position="389"/>
    </location>
</feature>
<dbReference type="RefSeq" id="WP_237054039.1">
    <property type="nucleotide sequence ID" value="NZ_JAKJPO010000003.1"/>
</dbReference>
<dbReference type="Gene3D" id="3.40.50.2000">
    <property type="entry name" value="Glycogen Phosphorylase B"/>
    <property type="match status" value="2"/>
</dbReference>
<comment type="caution">
    <text evidence="3">The sequence shown here is derived from an EMBL/GenBank/DDBJ whole genome shotgun (WGS) entry which is preliminary data.</text>
</comment>
<reference evidence="4" key="1">
    <citation type="submission" date="2022-01" db="EMBL/GenBank/DDBJ databases">
        <title>Lysobacter chinensis sp. nov., a bacterium isolated from cow dung compost.</title>
        <authorList>
            <person name="Zhou L.Y."/>
        </authorList>
    </citation>
    <scope>NUCLEOTIDE SEQUENCE [LARGE SCALE GENOMIC DNA]</scope>
    <source>
        <strain evidence="4">TLK-CK17</strain>
    </source>
</reference>
<accession>A0ABS9HRR2</accession>
<dbReference type="InterPro" id="IPR002213">
    <property type="entry name" value="UDP_glucos_trans"/>
</dbReference>
<reference evidence="3 4" key="3">
    <citation type="submission" date="2022-01" db="EMBL/GenBank/DDBJ databases">
        <authorList>
            <person name="Zhou L.Y."/>
        </authorList>
    </citation>
    <scope>NUCLEOTIDE SEQUENCE [LARGE SCALE GENOMIC DNA]</scope>
    <source>
        <strain evidence="3 4">TLK-CK17</strain>
    </source>
</reference>
<dbReference type="InterPro" id="IPR004276">
    <property type="entry name" value="GlycoTrans_28_N"/>
</dbReference>
<dbReference type="Pfam" id="PF06722">
    <property type="entry name" value="EryCIII-like_C"/>
    <property type="match status" value="1"/>
</dbReference>
<evidence type="ECO:0000313" key="4">
    <source>
        <dbReference type="Proteomes" id="UP001430796"/>
    </source>
</evidence>